<dbReference type="Proteomes" id="UP000027586">
    <property type="component" value="Unassembled WGS sequence"/>
</dbReference>
<organism evidence="1 2">
    <name type="scientific">Lichtheimia corymbifera JMRC:FSU:9682</name>
    <dbReference type="NCBI Taxonomy" id="1263082"/>
    <lineage>
        <taxon>Eukaryota</taxon>
        <taxon>Fungi</taxon>
        <taxon>Fungi incertae sedis</taxon>
        <taxon>Mucoromycota</taxon>
        <taxon>Mucoromycotina</taxon>
        <taxon>Mucoromycetes</taxon>
        <taxon>Mucorales</taxon>
        <taxon>Lichtheimiaceae</taxon>
        <taxon>Lichtheimia</taxon>
    </lineage>
</organism>
<accession>A0A068RNK3</accession>
<reference evidence="1" key="1">
    <citation type="submission" date="2013-08" db="EMBL/GenBank/DDBJ databases">
        <title>Gene expansion shapes genome architecture in the human pathogen Lichtheimia corymbifera: an evolutionary genomics analysis in the ancient terrestrial Mucorales (Mucoromycotina).</title>
        <authorList>
            <person name="Schwartze V.U."/>
            <person name="Winter S."/>
            <person name="Shelest E."/>
            <person name="Marcet-Houben M."/>
            <person name="Horn F."/>
            <person name="Wehner S."/>
            <person name="Hoffmann K."/>
            <person name="Riege K."/>
            <person name="Sammeth M."/>
            <person name="Nowrousian M."/>
            <person name="Valiante V."/>
            <person name="Linde J."/>
            <person name="Jacobsen I.D."/>
            <person name="Marz M."/>
            <person name="Brakhage A.A."/>
            <person name="Gabaldon T."/>
            <person name="Bocker S."/>
            <person name="Voigt K."/>
        </authorList>
    </citation>
    <scope>NUCLEOTIDE SEQUENCE [LARGE SCALE GENOMIC DNA]</scope>
    <source>
        <strain evidence="1">FSU 9682</strain>
    </source>
</reference>
<dbReference type="AlphaFoldDB" id="A0A068RNK3"/>
<sequence length="66" mass="7865">MRATPNVGWTMTKVKSTLLQPEIAPFKPEIFMQGTSDRNEQFRPHKDATLHYEDFEWQRPNVWTET</sequence>
<keyword evidence="2" id="KW-1185">Reference proteome</keyword>
<name>A0A068RNK3_9FUNG</name>
<comment type="caution">
    <text evidence="1">The sequence shown here is derived from an EMBL/GenBank/DDBJ whole genome shotgun (WGS) entry which is preliminary data.</text>
</comment>
<protein>
    <submittedName>
        <fullName evidence="1">Uncharacterized protein</fullName>
    </submittedName>
</protein>
<evidence type="ECO:0000313" key="1">
    <source>
        <dbReference type="EMBL" id="CDH51539.1"/>
    </source>
</evidence>
<dbReference type="EMBL" id="CBTN010000010">
    <property type="protein sequence ID" value="CDH51539.1"/>
    <property type="molecule type" value="Genomic_DNA"/>
</dbReference>
<dbReference type="VEuPathDB" id="FungiDB:LCOR_03130.1"/>
<evidence type="ECO:0000313" key="2">
    <source>
        <dbReference type="Proteomes" id="UP000027586"/>
    </source>
</evidence>
<proteinExistence type="predicted"/>
<gene>
    <name evidence="1" type="ORF">LCOR_03130.1</name>
</gene>